<comment type="function">
    <text evidence="7">Catalyzes the oxidation of glucose 6-phosphate to 6-phosphogluconolactone.</text>
</comment>
<dbReference type="Pfam" id="PF00479">
    <property type="entry name" value="G6PD_N"/>
    <property type="match status" value="1"/>
</dbReference>
<evidence type="ECO:0000313" key="10">
    <source>
        <dbReference type="EMBL" id="TCP37644.1"/>
    </source>
</evidence>
<dbReference type="Gene3D" id="3.30.360.10">
    <property type="entry name" value="Dihydrodipicolinate Reductase, domain 2"/>
    <property type="match status" value="1"/>
</dbReference>
<evidence type="ECO:0000256" key="7">
    <source>
        <dbReference type="HAMAP-Rule" id="MF_00966"/>
    </source>
</evidence>
<evidence type="ECO:0000256" key="4">
    <source>
        <dbReference type="ARBA" id="ARBA00022857"/>
    </source>
</evidence>
<feature type="binding site" evidence="7">
    <location>
        <position position="182"/>
    </location>
    <ligand>
        <name>substrate</name>
    </ligand>
</feature>
<evidence type="ECO:0000256" key="1">
    <source>
        <dbReference type="ARBA" id="ARBA00004937"/>
    </source>
</evidence>
<dbReference type="Gene3D" id="3.40.50.720">
    <property type="entry name" value="NAD(P)-binding Rossmann-like Domain"/>
    <property type="match status" value="1"/>
</dbReference>
<dbReference type="UniPathway" id="UPA00115">
    <property type="reaction ID" value="UER00408"/>
</dbReference>
<dbReference type="EMBL" id="SLXO01000002">
    <property type="protein sequence ID" value="TCP37644.1"/>
    <property type="molecule type" value="Genomic_DNA"/>
</dbReference>
<sequence>MPFDLPRACCLILFGATGDLARRMLFPALYHLHRDGFLPDDLTVMASARSEMDAAGFRARVSEALHAFLPDDDFDPAVEAAFLARVHYTPVDVGDRAAFARLARGVAALAPRDKVVFLSTGPALYGSICQHLGAAGLVDARTRVILEKPIGHDLESCHTVNRQVGAVFREPDIFRVDHYLGKETVQNLLALRFANALFEPLWNGTHIDHVQITVAETVGVEGRASYYDGAGALRDMVQNHMLQLLTLVAMEPPSDLDADAVRNEKVKVLRSLRPLTHGDVGAKTVRGQYAAGAIDGAPVPGYRDEGERQGSDTETFVALRADIDNWRWKGVPFYLRTGKRLPRRYSEIFIQFRAVPHSIFASQGSDPLLPNQLVIRLQPEETIRLQIMNKIPGLDHDRAMRLRSLPLDLSLSAEFPGQRRRIAYERLLLDAIKHNTTLFVRRDEVEQAWAWVDGILDGWARAGEGPAPYAAGTWGPSAAIALTERDGRTWHD</sequence>
<feature type="binding site" evidence="7">
    <location>
        <begin position="92"/>
        <end position="93"/>
    </location>
    <ligand>
        <name>NADP(+)</name>
        <dbReference type="ChEBI" id="CHEBI:58349"/>
    </ligand>
</feature>
<accession>A0A4R2PRH1</accession>
<dbReference type="InterPro" id="IPR022675">
    <property type="entry name" value="G6P_DH_C"/>
</dbReference>
<dbReference type="InterPro" id="IPR022674">
    <property type="entry name" value="G6P_DH_NAD-bd"/>
</dbReference>
<feature type="domain" description="Glucose-6-phosphate dehydrogenase C-terminal" evidence="9">
    <location>
        <begin position="189"/>
        <end position="491"/>
    </location>
</feature>
<dbReference type="Pfam" id="PF02781">
    <property type="entry name" value="G6PD_C"/>
    <property type="match status" value="1"/>
</dbReference>
<feature type="binding site" evidence="7">
    <location>
        <position position="178"/>
    </location>
    <ligand>
        <name>substrate</name>
    </ligand>
</feature>
<feature type="binding site" evidence="7">
    <location>
        <position position="235"/>
    </location>
    <ligand>
        <name>substrate</name>
    </ligand>
</feature>
<feature type="binding site" evidence="7">
    <location>
        <position position="216"/>
    </location>
    <ligand>
        <name>substrate</name>
    </ligand>
</feature>
<dbReference type="HAMAP" id="MF_00966">
    <property type="entry name" value="G6PD"/>
    <property type="match status" value="1"/>
</dbReference>
<evidence type="ECO:0000256" key="2">
    <source>
        <dbReference type="ARBA" id="ARBA00009975"/>
    </source>
</evidence>
<comment type="catalytic activity">
    <reaction evidence="7">
        <text>D-glucose 6-phosphate + NADP(+) = 6-phospho-D-glucono-1,5-lactone + NADPH + H(+)</text>
        <dbReference type="Rhea" id="RHEA:15841"/>
        <dbReference type="ChEBI" id="CHEBI:15378"/>
        <dbReference type="ChEBI" id="CHEBI:57783"/>
        <dbReference type="ChEBI" id="CHEBI:57955"/>
        <dbReference type="ChEBI" id="CHEBI:58349"/>
        <dbReference type="ChEBI" id="CHEBI:61548"/>
        <dbReference type="EC" id="1.1.1.49"/>
    </reaction>
</comment>
<dbReference type="GO" id="GO:0006006">
    <property type="term" value="P:glucose metabolic process"/>
    <property type="evidence" value="ECO:0007669"/>
    <property type="project" value="UniProtKB-KW"/>
</dbReference>
<feature type="binding site" evidence="7">
    <location>
        <position position="49"/>
    </location>
    <ligand>
        <name>NADP(+)</name>
        <dbReference type="ChEBI" id="CHEBI:58349"/>
    </ligand>
</feature>
<keyword evidence="5 7" id="KW-0560">Oxidoreductase</keyword>
<dbReference type="PANTHER" id="PTHR23429:SF0">
    <property type="entry name" value="GLUCOSE-6-PHOSPHATE 1-DEHYDROGENASE"/>
    <property type="match status" value="1"/>
</dbReference>
<protein>
    <recommendedName>
        <fullName evidence="7">Glucose-6-phosphate 1-dehydrogenase</fullName>
        <shortName evidence="7">G6PD</shortName>
        <ecNumber evidence="7">1.1.1.49</ecNumber>
    </recommendedName>
</protein>
<keyword evidence="3 7" id="KW-0313">Glucose metabolism</keyword>
<evidence type="ECO:0000256" key="3">
    <source>
        <dbReference type="ARBA" id="ARBA00022526"/>
    </source>
</evidence>
<dbReference type="AlphaFoldDB" id="A0A4R2PRH1"/>
<keyword evidence="6 7" id="KW-0119">Carbohydrate metabolism</keyword>
<dbReference type="GO" id="GO:0005829">
    <property type="term" value="C:cytosol"/>
    <property type="evidence" value="ECO:0007669"/>
    <property type="project" value="TreeGrafter"/>
</dbReference>
<comment type="similarity">
    <text evidence="2 7">Belongs to the glucose-6-phosphate dehydrogenase family.</text>
</comment>
<reference evidence="10 11" key="1">
    <citation type="submission" date="2019-03" db="EMBL/GenBank/DDBJ databases">
        <title>Genomic Encyclopedia of Type Strains, Phase IV (KMG-IV): sequencing the most valuable type-strain genomes for metagenomic binning, comparative biology and taxonomic classification.</title>
        <authorList>
            <person name="Goeker M."/>
        </authorList>
    </citation>
    <scope>NUCLEOTIDE SEQUENCE [LARGE SCALE GENOMIC DNA]</scope>
    <source>
        <strain evidence="10 11">DSM 2132</strain>
    </source>
</reference>
<evidence type="ECO:0000313" key="11">
    <source>
        <dbReference type="Proteomes" id="UP000295399"/>
    </source>
</evidence>
<gene>
    <name evidence="7" type="primary">zwf</name>
    <name evidence="10" type="ORF">EV659_10249</name>
</gene>
<feature type="active site" description="Proton acceptor" evidence="7">
    <location>
        <position position="240"/>
    </location>
</feature>
<dbReference type="SUPFAM" id="SSF51735">
    <property type="entry name" value="NAD(P)-binding Rossmann-fold domains"/>
    <property type="match status" value="1"/>
</dbReference>
<keyword evidence="4 7" id="KW-0521">NADP</keyword>
<proteinExistence type="inferred from homology"/>
<dbReference type="GO" id="GO:0050661">
    <property type="term" value="F:NADP binding"/>
    <property type="evidence" value="ECO:0007669"/>
    <property type="project" value="UniProtKB-UniRule"/>
</dbReference>
<comment type="pathway">
    <text evidence="1 7">Carbohydrate degradation; pentose phosphate pathway; D-ribulose 5-phosphate from D-glucose 6-phosphate (oxidative stage): step 1/3.</text>
</comment>
<dbReference type="FunCoup" id="A0A4R2PRH1">
    <property type="interactions" value="430"/>
</dbReference>
<dbReference type="NCBIfam" id="TIGR00871">
    <property type="entry name" value="zwf"/>
    <property type="match status" value="1"/>
</dbReference>
<name>A0A4R2PRH1_RHOSA</name>
<comment type="caution">
    <text evidence="10">The sequence shown here is derived from an EMBL/GenBank/DDBJ whole genome shotgun (WGS) entry which is preliminary data.</text>
</comment>
<evidence type="ECO:0000259" key="9">
    <source>
        <dbReference type="Pfam" id="PF02781"/>
    </source>
</evidence>
<evidence type="ECO:0000259" key="8">
    <source>
        <dbReference type="Pfam" id="PF00479"/>
    </source>
</evidence>
<keyword evidence="11" id="KW-1185">Reference proteome</keyword>
<dbReference type="NCBIfam" id="NF009492">
    <property type="entry name" value="PRK12853.1-3"/>
    <property type="match status" value="1"/>
</dbReference>
<comment type="caution">
    <text evidence="7">Lacks conserved residue(s) required for the propagation of feature annotation.</text>
</comment>
<dbReference type="SUPFAM" id="SSF55347">
    <property type="entry name" value="Glyceraldehyde-3-phosphate dehydrogenase-like, C-terminal domain"/>
    <property type="match status" value="1"/>
</dbReference>
<feature type="domain" description="Glucose-6-phosphate dehydrogenase NAD-binding" evidence="8">
    <location>
        <begin position="12"/>
        <end position="187"/>
    </location>
</feature>
<dbReference type="PANTHER" id="PTHR23429">
    <property type="entry name" value="GLUCOSE-6-PHOSPHATE 1-DEHYDROGENASE G6PD"/>
    <property type="match status" value="1"/>
</dbReference>
<dbReference type="OrthoDB" id="9802739at2"/>
<evidence type="ECO:0000256" key="5">
    <source>
        <dbReference type="ARBA" id="ARBA00023002"/>
    </source>
</evidence>
<dbReference type="Proteomes" id="UP000295399">
    <property type="component" value="Unassembled WGS sequence"/>
</dbReference>
<dbReference type="PRINTS" id="PR00079">
    <property type="entry name" value="G6PDHDRGNASE"/>
</dbReference>
<organism evidence="10 11">
    <name type="scientific">Rhodothalassium salexigens DSM 2132</name>
    <dbReference type="NCBI Taxonomy" id="1188247"/>
    <lineage>
        <taxon>Bacteria</taxon>
        <taxon>Pseudomonadati</taxon>
        <taxon>Pseudomonadota</taxon>
        <taxon>Alphaproteobacteria</taxon>
        <taxon>Rhodothalassiales</taxon>
        <taxon>Rhodothalassiaceae</taxon>
        <taxon>Rhodothalassium</taxon>
    </lineage>
</organism>
<dbReference type="InterPro" id="IPR036291">
    <property type="entry name" value="NAD(P)-bd_dom_sf"/>
</dbReference>
<dbReference type="PIRSF" id="PIRSF000110">
    <property type="entry name" value="G6PD"/>
    <property type="match status" value="1"/>
</dbReference>
<dbReference type="GO" id="GO:0009051">
    <property type="term" value="P:pentose-phosphate shunt, oxidative branch"/>
    <property type="evidence" value="ECO:0007669"/>
    <property type="project" value="TreeGrafter"/>
</dbReference>
<dbReference type="GO" id="GO:0004345">
    <property type="term" value="F:glucose-6-phosphate dehydrogenase activity"/>
    <property type="evidence" value="ECO:0007669"/>
    <property type="project" value="UniProtKB-UniRule"/>
</dbReference>
<feature type="binding site" evidence="7">
    <location>
        <position position="148"/>
    </location>
    <ligand>
        <name>NADP(+)</name>
        <dbReference type="ChEBI" id="CHEBI:58349"/>
    </ligand>
</feature>
<dbReference type="RefSeq" id="WP_132707232.1">
    <property type="nucleotide sequence ID" value="NZ_JACIGF010000002.1"/>
</dbReference>
<feature type="binding site" evidence="7">
    <location>
        <begin position="15"/>
        <end position="22"/>
    </location>
    <ligand>
        <name>NADP(+)</name>
        <dbReference type="ChEBI" id="CHEBI:58349"/>
    </ligand>
</feature>
<dbReference type="InParanoid" id="A0A4R2PRH1"/>
<dbReference type="InterPro" id="IPR019796">
    <property type="entry name" value="G6P_DH_AS"/>
</dbReference>
<dbReference type="PROSITE" id="PS00069">
    <property type="entry name" value="G6P_DEHYDROGENASE"/>
    <property type="match status" value="1"/>
</dbReference>
<dbReference type="InterPro" id="IPR001282">
    <property type="entry name" value="G6P_DH"/>
</dbReference>
<evidence type="ECO:0000256" key="6">
    <source>
        <dbReference type="ARBA" id="ARBA00023277"/>
    </source>
</evidence>
<dbReference type="EC" id="1.1.1.49" evidence="7"/>
<dbReference type="FunFam" id="3.30.360.10:FF:000011">
    <property type="entry name" value="Glucose-6-phosphate 1-dehydrogenase"/>
    <property type="match status" value="1"/>
</dbReference>
<feature type="binding site" evidence="7">
    <location>
        <position position="339"/>
    </location>
    <ligand>
        <name>substrate</name>
    </ligand>
</feature>